<dbReference type="GO" id="GO:0005737">
    <property type="term" value="C:cytoplasm"/>
    <property type="evidence" value="ECO:0007669"/>
    <property type="project" value="TreeGrafter"/>
</dbReference>
<dbReference type="GO" id="GO:0019905">
    <property type="term" value="F:syntaxin binding"/>
    <property type="evidence" value="ECO:0007669"/>
    <property type="project" value="TreeGrafter"/>
</dbReference>
<evidence type="ECO:0000256" key="4">
    <source>
        <dbReference type="ARBA" id="ARBA00022737"/>
    </source>
</evidence>
<keyword evidence="2" id="KW-0268">Exocytosis</keyword>
<keyword evidence="9" id="KW-1185">Reference proteome</keyword>
<comment type="similarity">
    <text evidence="1">Belongs to the WD repeat L(2)GL family.</text>
</comment>
<dbReference type="PANTHER" id="PTHR10241:SF25">
    <property type="entry name" value="TOMOSYN, ISOFORM C"/>
    <property type="match status" value="1"/>
</dbReference>
<dbReference type="PROSITE" id="PS50082">
    <property type="entry name" value="WD_REPEATS_2"/>
    <property type="match status" value="2"/>
</dbReference>
<dbReference type="SUPFAM" id="SSF50978">
    <property type="entry name" value="WD40 repeat-like"/>
    <property type="match status" value="2"/>
</dbReference>
<feature type="compositionally biased region" description="Low complexity" evidence="6">
    <location>
        <begin position="952"/>
        <end position="972"/>
    </location>
</feature>
<dbReference type="InParanoid" id="E5A3Y0"/>
<dbReference type="EMBL" id="FP929133">
    <property type="protein sequence ID" value="CBX98325.1"/>
    <property type="molecule type" value="Genomic_DNA"/>
</dbReference>
<keyword evidence="3 5" id="KW-0853">WD repeat</keyword>
<feature type="repeat" description="WD" evidence="5">
    <location>
        <begin position="259"/>
        <end position="300"/>
    </location>
</feature>
<dbReference type="InterPro" id="IPR019775">
    <property type="entry name" value="WD40_repeat_CS"/>
</dbReference>
<protein>
    <submittedName>
        <fullName evidence="8">Similar to SNARE-dependent exocytosis protein (Sro7)</fullName>
    </submittedName>
</protein>
<dbReference type="PANTHER" id="PTHR10241">
    <property type="entry name" value="LETHAL 2 GIANT LARVAE PROTEIN"/>
    <property type="match status" value="1"/>
</dbReference>
<dbReference type="PROSITE" id="PS50294">
    <property type="entry name" value="WD_REPEATS_REGION"/>
    <property type="match status" value="1"/>
</dbReference>
<dbReference type="FunCoup" id="E5A3Y0">
    <property type="interactions" value="121"/>
</dbReference>
<reference evidence="9" key="1">
    <citation type="journal article" date="2011" name="Nat. Commun.">
        <title>Effector diversification within compartments of the Leptosphaeria maculans genome affected by Repeat-Induced Point mutations.</title>
        <authorList>
            <person name="Rouxel T."/>
            <person name="Grandaubert J."/>
            <person name="Hane J.K."/>
            <person name="Hoede C."/>
            <person name="van de Wouw A.P."/>
            <person name="Couloux A."/>
            <person name="Dominguez V."/>
            <person name="Anthouard V."/>
            <person name="Bally P."/>
            <person name="Bourras S."/>
            <person name="Cozijnsen A.J."/>
            <person name="Ciuffetti L.M."/>
            <person name="Degrave A."/>
            <person name="Dilmaghani A."/>
            <person name="Duret L."/>
            <person name="Fudal I."/>
            <person name="Goodwin S.B."/>
            <person name="Gout L."/>
            <person name="Glaser N."/>
            <person name="Linglin J."/>
            <person name="Kema G.H.J."/>
            <person name="Lapalu N."/>
            <person name="Lawrence C.B."/>
            <person name="May K."/>
            <person name="Meyer M."/>
            <person name="Ollivier B."/>
            <person name="Poulain J."/>
            <person name="Schoch C.L."/>
            <person name="Simon A."/>
            <person name="Spatafora J.W."/>
            <person name="Stachowiak A."/>
            <person name="Turgeon B.G."/>
            <person name="Tyler B.M."/>
            <person name="Vincent D."/>
            <person name="Weissenbach J."/>
            <person name="Amselem J."/>
            <person name="Quesneville H."/>
            <person name="Oliver R.P."/>
            <person name="Wincker P."/>
            <person name="Balesdent M.-H."/>
            <person name="Howlett B.J."/>
        </authorList>
    </citation>
    <scope>NUCLEOTIDE SEQUENCE [LARGE SCALE GENOMIC DNA]</scope>
    <source>
        <strain evidence="9">JN3 / isolate v23.1.3 / race Av1-4-5-6-7-8</strain>
    </source>
</reference>
<organism evidence="9">
    <name type="scientific">Leptosphaeria maculans (strain JN3 / isolate v23.1.3 / race Av1-4-5-6-7-8)</name>
    <name type="common">Blackleg fungus</name>
    <name type="synonym">Phoma lingam</name>
    <dbReference type="NCBI Taxonomy" id="985895"/>
    <lineage>
        <taxon>Eukaryota</taxon>
        <taxon>Fungi</taxon>
        <taxon>Dikarya</taxon>
        <taxon>Ascomycota</taxon>
        <taxon>Pezizomycotina</taxon>
        <taxon>Dothideomycetes</taxon>
        <taxon>Pleosporomycetidae</taxon>
        <taxon>Pleosporales</taxon>
        <taxon>Pleosporineae</taxon>
        <taxon>Leptosphaeriaceae</taxon>
        <taxon>Plenodomus</taxon>
        <taxon>Plenodomus lingam/Leptosphaeria maculans species complex</taxon>
    </lineage>
</organism>
<dbReference type="GeneID" id="13286723"/>
<evidence type="ECO:0000256" key="1">
    <source>
        <dbReference type="ARBA" id="ARBA00008070"/>
    </source>
</evidence>
<dbReference type="SMART" id="SM00320">
    <property type="entry name" value="WD40"/>
    <property type="match status" value="3"/>
</dbReference>
<dbReference type="SUPFAM" id="SSF69322">
    <property type="entry name" value="Tricorn protease domain 2"/>
    <property type="match status" value="1"/>
</dbReference>
<dbReference type="GO" id="GO:0006887">
    <property type="term" value="P:exocytosis"/>
    <property type="evidence" value="ECO:0007669"/>
    <property type="project" value="UniProtKB-KW"/>
</dbReference>
<gene>
    <name evidence="8" type="ORF">LEMA_P097340.1</name>
</gene>
<name>E5A3Y0_LEPMJ</name>
<dbReference type="GO" id="GO:0005886">
    <property type="term" value="C:plasma membrane"/>
    <property type="evidence" value="ECO:0007669"/>
    <property type="project" value="TreeGrafter"/>
</dbReference>
<dbReference type="OMA" id="QIYVFGQ"/>
<dbReference type="AlphaFoldDB" id="E5A3Y0"/>
<dbReference type="HOGENOM" id="CLU_006030_0_0_1"/>
<dbReference type="OrthoDB" id="19944at2759"/>
<evidence type="ECO:0000256" key="5">
    <source>
        <dbReference type="PROSITE-ProRule" id="PRU00221"/>
    </source>
</evidence>
<dbReference type="FunFam" id="2.130.10.10:FF:000848">
    <property type="entry name" value="SNARE-dependent exocytosis protein (Sro7), putative"/>
    <property type="match status" value="1"/>
</dbReference>
<feature type="domain" description="Lethal giant larvae (Lgl)-like C-terminal" evidence="7">
    <location>
        <begin position="547"/>
        <end position="934"/>
    </location>
</feature>
<dbReference type="GO" id="GO:0045159">
    <property type="term" value="F:myosin II binding"/>
    <property type="evidence" value="ECO:0007669"/>
    <property type="project" value="TreeGrafter"/>
</dbReference>
<dbReference type="GO" id="GO:0005096">
    <property type="term" value="F:GTPase activator activity"/>
    <property type="evidence" value="ECO:0007669"/>
    <property type="project" value="TreeGrafter"/>
</dbReference>
<proteinExistence type="inferred from homology"/>
<dbReference type="Pfam" id="PF08596">
    <property type="entry name" value="Lgl_C"/>
    <property type="match status" value="1"/>
</dbReference>
<dbReference type="Gene3D" id="2.130.10.10">
    <property type="entry name" value="YVTN repeat-like/Quinoprotein amine dehydrogenase"/>
    <property type="match status" value="1"/>
</dbReference>
<feature type="repeat" description="WD" evidence="5">
    <location>
        <begin position="488"/>
        <end position="529"/>
    </location>
</feature>
<dbReference type="Proteomes" id="UP000002668">
    <property type="component" value="Genome"/>
</dbReference>
<dbReference type="GO" id="GO:0006893">
    <property type="term" value="P:Golgi to plasma membrane transport"/>
    <property type="evidence" value="ECO:0007669"/>
    <property type="project" value="TreeGrafter"/>
</dbReference>
<dbReference type="InterPro" id="IPR001680">
    <property type="entry name" value="WD40_rpt"/>
</dbReference>
<dbReference type="InterPro" id="IPR015943">
    <property type="entry name" value="WD40/YVTN_repeat-like_dom_sf"/>
</dbReference>
<evidence type="ECO:0000313" key="8">
    <source>
        <dbReference type="EMBL" id="CBX98325.1"/>
    </source>
</evidence>
<evidence type="ECO:0000256" key="2">
    <source>
        <dbReference type="ARBA" id="ARBA00022483"/>
    </source>
</evidence>
<evidence type="ECO:0000259" key="7">
    <source>
        <dbReference type="Pfam" id="PF08596"/>
    </source>
</evidence>
<evidence type="ECO:0000256" key="3">
    <source>
        <dbReference type="ARBA" id="ARBA00022574"/>
    </source>
</evidence>
<dbReference type="InterPro" id="IPR036322">
    <property type="entry name" value="WD40_repeat_dom_sf"/>
</dbReference>
<feature type="region of interest" description="Disordered" evidence="6">
    <location>
        <begin position="926"/>
        <end position="975"/>
    </location>
</feature>
<dbReference type="eggNOG" id="KOG1983">
    <property type="taxonomic scope" value="Eukaryota"/>
</dbReference>
<sequence>MKYGHSHPAISLFDGTAHDGVEPSHATHTMAHLLRGKQAGISHDLSAGIAPDLFVLDHIRNYGINSKITQVAYDPVQALIAIGTSESKYGPGQIYVFGQSRVEVVLRLPHPASVKILQFCAEKLLCVDSRNDLSVFSLETKKLINAHSPPAKITALHSDPTIDYALLGTQHGEVFAYDLDREALTPFKIPNLWREKYPRSRLTTVVTLSFHPRDIGSLLIGYNSGAVLFSFKQNKALLFFNYVVPRGAPGGDSDPGAAMTEREPPLTQAVWHPTGTFVLTGHEDGSIVIWDTKDGRIVQARTLQDTNVNKPGPGSFSPGAVEGSFSVKSPIFKIAWCANQDPDDTAILIAGGQPSNISPKSLTLFELGRTPIYNTSSWQVLSDHFENPKRQRILPCPPGTEVIDLFLIPRSSPHYAGCHDPIAIISLLASGELITLSFPSGIPITPTNQLHLSMTLVHPYIQHASLAPVERTKWLGMTEKRQHGPQFLTGGAEAIYPLKRFEHRNVVQTAHADGTVRLWDAGHADEIENPTLLQVDVARAVGRREGIQITKTSFAGAASELSVGLQSGEVAVFRWNVNKQPGQDISPGENQPQALTNITDRAEAALKEGMLPLTLLDEGNGPVTALKHSDVGFVAAGFEGGSLTIIDLRGPAIIYKSAIADFAKSDKRGSFRRSANTGATKPEWPTCIEFSVMTLEDEQYSSILCHVGTNLGHLATFKLLPESSGRFGVSFAGVSKLDDQVISINPIYAETGHPAYATQSAVAGLRNGSKINGVLLAVTASGARLFRPANSKGAHKTWDQFLCDSATVVRYDDMGYALLGLYGDGCARAYSIPALKEIGSIKVSDILDVRRFSEAVITSTGDIFGWKGPAELALINVFGTGVQYDPTHDMLLNPSLLIPPRPTISNIQWISGTQYVTPADMDLLIGGPDRPLSKRQQAQSRNEAELARRAAARSANPHASSSNAYPSYPTAPQTQEGWGAWATRQFNERTEKLTQVGDSMESLQANSAGWADDVNKYVQKQKRGLVTSMVKIMKYDSNVPD</sequence>
<dbReference type="PROSITE" id="PS00678">
    <property type="entry name" value="WD_REPEATS_1"/>
    <property type="match status" value="1"/>
</dbReference>
<dbReference type="InterPro" id="IPR013905">
    <property type="entry name" value="Lgl_C_dom"/>
</dbReference>
<keyword evidence="4" id="KW-0677">Repeat</keyword>
<accession>E5A3Y0</accession>
<dbReference type="Pfam" id="PF00400">
    <property type="entry name" value="WD40"/>
    <property type="match status" value="1"/>
</dbReference>
<dbReference type="STRING" id="985895.E5A3Y0"/>
<evidence type="ECO:0000313" key="9">
    <source>
        <dbReference type="Proteomes" id="UP000002668"/>
    </source>
</evidence>
<evidence type="ECO:0000256" key="6">
    <source>
        <dbReference type="SAM" id="MobiDB-lite"/>
    </source>
</evidence>
<dbReference type="VEuPathDB" id="FungiDB:LEMA_P097340.1"/>